<evidence type="ECO:0000256" key="5">
    <source>
        <dbReference type="SAM" id="MobiDB-lite"/>
    </source>
</evidence>
<evidence type="ECO:0000313" key="10">
    <source>
        <dbReference type="Proteomes" id="UP000799777"/>
    </source>
</evidence>
<dbReference type="InterPro" id="IPR040079">
    <property type="entry name" value="Glutathione_S-Trfase"/>
</dbReference>
<feature type="compositionally biased region" description="Basic and acidic residues" evidence="5">
    <location>
        <begin position="219"/>
        <end position="230"/>
    </location>
</feature>
<dbReference type="AlphaFoldDB" id="A0A9P4LJ08"/>
<comment type="similarity">
    <text evidence="1">Belongs to the GST superfamily.</text>
</comment>
<dbReference type="CDD" id="cd03044">
    <property type="entry name" value="GST_N_EF1Bgamma"/>
    <property type="match status" value="1"/>
</dbReference>
<dbReference type="InterPro" id="IPR004046">
    <property type="entry name" value="GST_C"/>
</dbReference>
<dbReference type="SUPFAM" id="SSF47616">
    <property type="entry name" value="GST C-terminal domain-like"/>
    <property type="match status" value="1"/>
</dbReference>
<name>A0A9P4LJ08_9PLEO</name>
<dbReference type="SUPFAM" id="SSF89942">
    <property type="entry name" value="eEF1-gamma domain"/>
    <property type="match status" value="1"/>
</dbReference>
<keyword evidence="3 4" id="KW-0648">Protein biosynthesis</keyword>
<evidence type="ECO:0000256" key="3">
    <source>
        <dbReference type="ARBA" id="ARBA00022917"/>
    </source>
</evidence>
<evidence type="ECO:0000259" key="7">
    <source>
        <dbReference type="PROSITE" id="PS50404"/>
    </source>
</evidence>
<dbReference type="FunFam" id="1.20.1050.10:FF:000006">
    <property type="entry name" value="Elongation factor 1 gamma"/>
    <property type="match status" value="1"/>
</dbReference>
<dbReference type="EMBL" id="ML978237">
    <property type="protein sequence ID" value="KAF2026745.1"/>
    <property type="molecule type" value="Genomic_DNA"/>
</dbReference>
<dbReference type="SUPFAM" id="SSF52833">
    <property type="entry name" value="Thioredoxin-like"/>
    <property type="match status" value="1"/>
</dbReference>
<dbReference type="InterPro" id="IPR036282">
    <property type="entry name" value="Glutathione-S-Trfase_C_sf"/>
</dbReference>
<dbReference type="Gene3D" id="3.40.30.10">
    <property type="entry name" value="Glutaredoxin"/>
    <property type="match status" value="1"/>
</dbReference>
<keyword evidence="10" id="KW-1185">Reference proteome</keyword>
<feature type="region of interest" description="Disordered" evidence="5">
    <location>
        <begin position="474"/>
        <end position="520"/>
    </location>
</feature>
<dbReference type="InterPro" id="IPR004045">
    <property type="entry name" value="Glutathione_S-Trfase_N"/>
</dbReference>
<dbReference type="FunFam" id="3.40.30.10:FF:000142">
    <property type="entry name" value="Elongation factor 1 gamma"/>
    <property type="match status" value="1"/>
</dbReference>
<feature type="region of interest" description="Disordered" evidence="5">
    <location>
        <begin position="663"/>
        <end position="707"/>
    </location>
</feature>
<evidence type="ECO:0000256" key="1">
    <source>
        <dbReference type="ARBA" id="ARBA00007409"/>
    </source>
</evidence>
<dbReference type="SUPFAM" id="SSF56281">
    <property type="entry name" value="Metallo-hydrolase/oxidoreductase"/>
    <property type="match status" value="1"/>
</dbReference>
<dbReference type="InterPro" id="IPR001662">
    <property type="entry name" value="EF1B_G_C"/>
</dbReference>
<proteinExistence type="inferred from homology"/>
<evidence type="ECO:0000256" key="2">
    <source>
        <dbReference type="ARBA" id="ARBA00022768"/>
    </source>
</evidence>
<gene>
    <name evidence="9" type="ORF">EK21DRAFT_73437</name>
</gene>
<dbReference type="InterPro" id="IPR000396">
    <property type="entry name" value="Pdiesterase2"/>
</dbReference>
<dbReference type="CDD" id="cd03181">
    <property type="entry name" value="GST_C_EF1Bgamma_like"/>
    <property type="match status" value="1"/>
</dbReference>
<keyword evidence="2 4" id="KW-0251">Elongation factor</keyword>
<dbReference type="GO" id="GO:0004115">
    <property type="term" value="F:3',5'-cyclic-AMP phosphodiesterase activity"/>
    <property type="evidence" value="ECO:0007669"/>
    <property type="project" value="InterPro"/>
</dbReference>
<feature type="domain" description="GST N-terminal" evidence="7">
    <location>
        <begin position="2"/>
        <end position="82"/>
    </location>
</feature>
<evidence type="ECO:0000313" key="9">
    <source>
        <dbReference type="EMBL" id="KAF2026745.1"/>
    </source>
</evidence>
<dbReference type="SFLD" id="SFLDG00358">
    <property type="entry name" value="Main_(cytGST)"/>
    <property type="match status" value="1"/>
</dbReference>
<dbReference type="InterPro" id="IPR036249">
    <property type="entry name" value="Thioredoxin-like_sf"/>
</dbReference>
<accession>A0A9P4LJ08</accession>
<feature type="domain" description="GST C-terminal" evidence="8">
    <location>
        <begin position="87"/>
        <end position="212"/>
    </location>
</feature>
<dbReference type="Pfam" id="PF00647">
    <property type="entry name" value="EF1G"/>
    <property type="match status" value="1"/>
</dbReference>
<dbReference type="PANTHER" id="PTHR43986:SF1">
    <property type="entry name" value="ELONGATION FACTOR 1-GAMMA"/>
    <property type="match status" value="1"/>
</dbReference>
<dbReference type="InterPro" id="IPR010987">
    <property type="entry name" value="Glutathione-S-Trfase_C-like"/>
</dbReference>
<dbReference type="SMART" id="SM01183">
    <property type="entry name" value="EF1G"/>
    <property type="match status" value="1"/>
</dbReference>
<feature type="domain" description="EF-1-gamma C-terminal" evidence="6">
    <location>
        <begin position="253"/>
        <end position="414"/>
    </location>
</feature>
<dbReference type="SFLD" id="SFLDS00019">
    <property type="entry name" value="Glutathione_Transferase_(cytos"/>
    <property type="match status" value="1"/>
</dbReference>
<dbReference type="Pfam" id="PF02798">
    <property type="entry name" value="GST_N"/>
    <property type="match status" value="1"/>
</dbReference>
<protein>
    <submittedName>
        <fullName evidence="9">Uncharacterized protein</fullName>
    </submittedName>
</protein>
<feature type="compositionally biased region" description="Polar residues" evidence="5">
    <location>
        <begin position="696"/>
        <end position="706"/>
    </location>
</feature>
<dbReference type="FunFam" id="3.30.70.1010:FF:000001">
    <property type="entry name" value="Elongation factor 1-gamma 1"/>
    <property type="match status" value="1"/>
</dbReference>
<dbReference type="Pfam" id="PF00043">
    <property type="entry name" value="GST_C"/>
    <property type="match status" value="1"/>
</dbReference>
<evidence type="ECO:0000259" key="6">
    <source>
        <dbReference type="PROSITE" id="PS50040"/>
    </source>
</evidence>
<feature type="region of interest" description="Disordered" evidence="5">
    <location>
        <begin position="219"/>
        <end position="258"/>
    </location>
</feature>
<feature type="compositionally biased region" description="Basic and acidic residues" evidence="5">
    <location>
        <begin position="826"/>
        <end position="840"/>
    </location>
</feature>
<dbReference type="PROSITE" id="PS50405">
    <property type="entry name" value="GST_CTER"/>
    <property type="match status" value="1"/>
</dbReference>
<sequence>MSFGKLYSYSGNPRTTSLLAVAKENGLEIEFVDTEPAKGVSTDYLKLNKLGKVPTFEGADGFVLSECIAIAVYLASQNEKTSLLGKTKQDYATILRWMSFANSEVLTHLGGWFRPILGRGPYNKKNVEDSQKAALKAVHVLEEHLLTHTYLVNERLTLADLFAASIIARGFQYFFDKQWRDANPNVTRWYETVYNQPSYTAVAGKLEFITEALKNVAPKKEGGEKKKEQPKAAPKPKAPEPEEEEEAAPAPKPKHPLESLPRATFVLDDWKRKYSNEETREVALPWFWENVNFEEYSLYKVDYKYNDELTLTFMTSNLIGGFFARLEGSRKYLFGAASVYGESNNSIIKGAFLVRGQEALPAFDVAPDYESYEFTKLDPKNAEDKEFVNDQWSWDKPIVVDGKSYEWADGKPAIQVICLGSGGGPSEDNVTGFLVRSTATKWSKNSVIAVDAGSHLAAITRILEKYFPLVSDPEPGARVPPIPRNGNGNGRDEELLSPGTARGHISDDESEAGTPYSEREAPVTITTLKEGAFTGLPFPHASARANAMHVVREHISTYLITHPHLDHISGFVINTAAFHNTSRPKRLAALPFTINAIKSHIFNNIIWPNLTDEEGGVGLVTFQRLAEGGNIALGEGSGRGFIEVCDGLGVKGFKVSHGQCMSSPARGHRSSNPNLLETPGLQHSFHQPDGREGRSLSFSFPTQSAPGTPRLIGLAEQGRRASGGLTVNSDHSVTDSTAYFIRTESTLTTPKREVLIFGDVEPDSLSLLPRNAHIWSEAAPKIAAGILTGIFIEVSYPNAQGDAVLFGHLAPRHLLAELQNLAEMVKESRKEHEREKEEARKGRKRKRTSRSDGFQLDGAFSERKTKTAHLTTGIDTPLSTTAPFTDDETMTDYSLTGTPTGAHTPNPTLLTSTSHPATLNLISVSAEQNRALLAAAFDSPLKGVKVVIIHVKDTLNDGPLVGELILEELRQGEREGAEKGRGLGCSFETSRGGESYWF</sequence>
<dbReference type="InterPro" id="IPR036433">
    <property type="entry name" value="EF1B_G_C_sf"/>
</dbReference>
<dbReference type="PANTHER" id="PTHR43986">
    <property type="entry name" value="ELONGATION FACTOR 1-GAMMA"/>
    <property type="match status" value="1"/>
</dbReference>
<dbReference type="GO" id="GO:0003746">
    <property type="term" value="F:translation elongation factor activity"/>
    <property type="evidence" value="ECO:0007669"/>
    <property type="project" value="UniProtKB-UniRule"/>
</dbReference>
<dbReference type="PROSITE" id="PS50040">
    <property type="entry name" value="EF1G_C"/>
    <property type="match status" value="1"/>
</dbReference>
<evidence type="ECO:0000259" key="8">
    <source>
        <dbReference type="PROSITE" id="PS50405"/>
    </source>
</evidence>
<dbReference type="Proteomes" id="UP000799777">
    <property type="component" value="Unassembled WGS sequence"/>
</dbReference>
<dbReference type="InterPro" id="IPR036866">
    <property type="entry name" value="RibonucZ/Hydroxyglut_hydro"/>
</dbReference>
<dbReference type="Gene3D" id="1.20.1050.10">
    <property type="match status" value="1"/>
</dbReference>
<dbReference type="OrthoDB" id="249703at2759"/>
<dbReference type="PROSITE" id="PS50404">
    <property type="entry name" value="GST_NTER"/>
    <property type="match status" value="1"/>
</dbReference>
<dbReference type="CDD" id="cd07735">
    <property type="entry name" value="class_II_PDE_MBL-fold"/>
    <property type="match status" value="1"/>
</dbReference>
<organism evidence="9 10">
    <name type="scientific">Setomelanomma holmii</name>
    <dbReference type="NCBI Taxonomy" id="210430"/>
    <lineage>
        <taxon>Eukaryota</taxon>
        <taxon>Fungi</taxon>
        <taxon>Dikarya</taxon>
        <taxon>Ascomycota</taxon>
        <taxon>Pezizomycotina</taxon>
        <taxon>Dothideomycetes</taxon>
        <taxon>Pleosporomycetidae</taxon>
        <taxon>Pleosporales</taxon>
        <taxon>Pleosporineae</taxon>
        <taxon>Phaeosphaeriaceae</taxon>
        <taxon>Setomelanomma</taxon>
    </lineage>
</organism>
<feature type="region of interest" description="Disordered" evidence="5">
    <location>
        <begin position="826"/>
        <end position="889"/>
    </location>
</feature>
<evidence type="ECO:0000256" key="4">
    <source>
        <dbReference type="PROSITE-ProRule" id="PRU00519"/>
    </source>
</evidence>
<dbReference type="Pfam" id="PF02112">
    <property type="entry name" value="PDEase_II"/>
    <property type="match status" value="2"/>
</dbReference>
<dbReference type="Gene3D" id="3.60.15.10">
    <property type="entry name" value="Ribonuclease Z/Hydroxyacylglutathione hydrolase-like"/>
    <property type="match status" value="1"/>
</dbReference>
<dbReference type="Gene3D" id="3.30.70.1010">
    <property type="entry name" value="Translation elongation factor EF1B, gamma chain, conserved domain"/>
    <property type="match status" value="1"/>
</dbReference>
<comment type="caution">
    <text evidence="9">The sequence shown here is derived from an EMBL/GenBank/DDBJ whole genome shotgun (WGS) entry which is preliminary data.</text>
</comment>
<dbReference type="InterPro" id="IPR050802">
    <property type="entry name" value="EF-GSTs"/>
</dbReference>
<dbReference type="GO" id="GO:0006198">
    <property type="term" value="P:cAMP catabolic process"/>
    <property type="evidence" value="ECO:0007669"/>
    <property type="project" value="InterPro"/>
</dbReference>
<reference evidence="9" key="1">
    <citation type="journal article" date="2020" name="Stud. Mycol.">
        <title>101 Dothideomycetes genomes: a test case for predicting lifestyles and emergence of pathogens.</title>
        <authorList>
            <person name="Haridas S."/>
            <person name="Albert R."/>
            <person name="Binder M."/>
            <person name="Bloem J."/>
            <person name="Labutti K."/>
            <person name="Salamov A."/>
            <person name="Andreopoulos B."/>
            <person name="Baker S."/>
            <person name="Barry K."/>
            <person name="Bills G."/>
            <person name="Bluhm B."/>
            <person name="Cannon C."/>
            <person name="Castanera R."/>
            <person name="Culley D."/>
            <person name="Daum C."/>
            <person name="Ezra D."/>
            <person name="Gonzalez J."/>
            <person name="Henrissat B."/>
            <person name="Kuo A."/>
            <person name="Liang C."/>
            <person name="Lipzen A."/>
            <person name="Lutzoni F."/>
            <person name="Magnuson J."/>
            <person name="Mondo S."/>
            <person name="Nolan M."/>
            <person name="Ohm R."/>
            <person name="Pangilinan J."/>
            <person name="Park H.-J."/>
            <person name="Ramirez L."/>
            <person name="Alfaro M."/>
            <person name="Sun H."/>
            <person name="Tritt A."/>
            <person name="Yoshinaga Y."/>
            <person name="Zwiers L.-H."/>
            <person name="Turgeon B."/>
            <person name="Goodwin S."/>
            <person name="Spatafora J."/>
            <person name="Crous P."/>
            <person name="Grigoriev I."/>
        </authorList>
    </citation>
    <scope>NUCLEOTIDE SEQUENCE</scope>
    <source>
        <strain evidence="9">CBS 110217</strain>
    </source>
</reference>
<dbReference type="PRINTS" id="PR00388">
    <property type="entry name" value="PDIESTERASE2"/>
</dbReference>
<dbReference type="GO" id="GO:0005737">
    <property type="term" value="C:cytoplasm"/>
    <property type="evidence" value="ECO:0007669"/>
    <property type="project" value="TreeGrafter"/>
</dbReference>
<feature type="compositionally biased region" description="Polar residues" evidence="5">
    <location>
        <begin position="868"/>
        <end position="883"/>
    </location>
</feature>
<dbReference type="GO" id="GO:0005634">
    <property type="term" value="C:nucleus"/>
    <property type="evidence" value="ECO:0007669"/>
    <property type="project" value="TreeGrafter"/>
</dbReference>